<reference evidence="2" key="1">
    <citation type="submission" date="2021-02" db="EMBL/GenBank/DDBJ databases">
        <authorList>
            <person name="Dougan E. K."/>
            <person name="Rhodes N."/>
            <person name="Thang M."/>
            <person name="Chan C."/>
        </authorList>
    </citation>
    <scope>NUCLEOTIDE SEQUENCE</scope>
</reference>
<dbReference type="OrthoDB" id="441936at2759"/>
<dbReference type="AlphaFoldDB" id="A0A812NZ04"/>
<organism evidence="2 3">
    <name type="scientific">Symbiodinium necroappetens</name>
    <dbReference type="NCBI Taxonomy" id="1628268"/>
    <lineage>
        <taxon>Eukaryota</taxon>
        <taxon>Sar</taxon>
        <taxon>Alveolata</taxon>
        <taxon>Dinophyceae</taxon>
        <taxon>Suessiales</taxon>
        <taxon>Symbiodiniaceae</taxon>
        <taxon>Symbiodinium</taxon>
    </lineage>
</organism>
<dbReference type="EMBL" id="CAJNJA010014463">
    <property type="protein sequence ID" value="CAE7342855.1"/>
    <property type="molecule type" value="Genomic_DNA"/>
</dbReference>
<feature type="region of interest" description="Disordered" evidence="1">
    <location>
        <begin position="1"/>
        <end position="34"/>
    </location>
</feature>
<evidence type="ECO:0000256" key="1">
    <source>
        <dbReference type="SAM" id="MobiDB-lite"/>
    </source>
</evidence>
<protein>
    <submittedName>
        <fullName evidence="2">HCc2 protein</fullName>
    </submittedName>
</protein>
<proteinExistence type="predicted"/>
<evidence type="ECO:0000313" key="3">
    <source>
        <dbReference type="Proteomes" id="UP000601435"/>
    </source>
</evidence>
<gene>
    <name evidence="2" type="primary">HCc2</name>
    <name evidence="2" type="ORF">SNEC2469_LOCUS8852</name>
</gene>
<accession>A0A812NZ04</accession>
<feature type="non-terminal residue" evidence="2">
    <location>
        <position position="1"/>
    </location>
</feature>
<sequence>KRLTRKGNAGYPAQEKTEDLPPLEDVEASEAPNSEEAVNTVMKIMQVFPSSDRLQMNCQHILTSLLGE</sequence>
<keyword evidence="3" id="KW-1185">Reference proteome</keyword>
<comment type="caution">
    <text evidence="2">The sequence shown here is derived from an EMBL/GenBank/DDBJ whole genome shotgun (WGS) entry which is preliminary data.</text>
</comment>
<name>A0A812NZ04_9DINO</name>
<dbReference type="Proteomes" id="UP000601435">
    <property type="component" value="Unassembled WGS sequence"/>
</dbReference>
<evidence type="ECO:0000313" key="2">
    <source>
        <dbReference type="EMBL" id="CAE7342855.1"/>
    </source>
</evidence>